<keyword evidence="8" id="KW-1185">Reference proteome</keyword>
<sequence length="281" mass="29718">MSSSRKLIAILLGGAVLATATAWAGDTSSAPASDAATSSVPPGHAGDHNSVKYYKGIVPAKDLKVWREEGTGNGKLAHYKPATKVDYYKIGTTPTPAQIAGWTIAVPPSGENLPAGSGTAAKGEAIYSTNCAMCHGGFGEGKNNYPQLVGGIGSLGTPSPEKTVGSYWPYATTVWDYINRAMPFYAPHTLKPDEVYSLTAYILNMNGITKSSWVADAKSVPLVKMPNRNSFNWKDPRPVTHNSACMKNCVSPSSIKITSNAATMNLTPRLTGPVDHMKNGK</sequence>
<evidence type="ECO:0000313" key="7">
    <source>
        <dbReference type="EMBL" id="MDX5931550.1"/>
    </source>
</evidence>
<dbReference type="Proteomes" id="UP001279553">
    <property type="component" value="Unassembled WGS sequence"/>
</dbReference>
<dbReference type="GO" id="GO:0046872">
    <property type="term" value="F:metal ion binding"/>
    <property type="evidence" value="ECO:0007669"/>
    <property type="project" value="UniProtKB-KW"/>
</dbReference>
<dbReference type="InterPro" id="IPR051459">
    <property type="entry name" value="Cytochrome_c-type_DH"/>
</dbReference>
<dbReference type="AlphaFoldDB" id="A0AAW9DTR1"/>
<dbReference type="EMBL" id="JAWXYB010000018">
    <property type="protein sequence ID" value="MDX5931550.1"/>
    <property type="molecule type" value="Genomic_DNA"/>
</dbReference>
<keyword evidence="3 4" id="KW-0408">Iron</keyword>
<evidence type="ECO:0000256" key="3">
    <source>
        <dbReference type="ARBA" id="ARBA00023004"/>
    </source>
</evidence>
<protein>
    <submittedName>
        <fullName evidence="7">Cytochrome c</fullName>
    </submittedName>
</protein>
<name>A0AAW9DTR1_ACIAO</name>
<keyword evidence="1 4" id="KW-0349">Heme</keyword>
<evidence type="ECO:0000256" key="4">
    <source>
        <dbReference type="PROSITE-ProRule" id="PRU00433"/>
    </source>
</evidence>
<feature type="signal peptide" evidence="5">
    <location>
        <begin position="1"/>
        <end position="24"/>
    </location>
</feature>
<dbReference type="PANTHER" id="PTHR35008">
    <property type="entry name" value="BLL4482 PROTEIN-RELATED"/>
    <property type="match status" value="1"/>
</dbReference>
<evidence type="ECO:0000256" key="5">
    <source>
        <dbReference type="SAM" id="SignalP"/>
    </source>
</evidence>
<dbReference type="GO" id="GO:0020037">
    <property type="term" value="F:heme binding"/>
    <property type="evidence" value="ECO:0007669"/>
    <property type="project" value="InterPro"/>
</dbReference>
<dbReference type="GO" id="GO:0009055">
    <property type="term" value="F:electron transfer activity"/>
    <property type="evidence" value="ECO:0007669"/>
    <property type="project" value="InterPro"/>
</dbReference>
<evidence type="ECO:0000259" key="6">
    <source>
        <dbReference type="PROSITE" id="PS51007"/>
    </source>
</evidence>
<dbReference type="SUPFAM" id="SSF46626">
    <property type="entry name" value="Cytochrome c"/>
    <property type="match status" value="1"/>
</dbReference>
<accession>A0AAW9DTR1</accession>
<dbReference type="PROSITE" id="PS51007">
    <property type="entry name" value="CYTC"/>
    <property type="match status" value="1"/>
</dbReference>
<dbReference type="RefSeq" id="WP_319614454.1">
    <property type="nucleotide sequence ID" value="NZ_JAWXYB010000018.1"/>
</dbReference>
<evidence type="ECO:0000256" key="1">
    <source>
        <dbReference type="ARBA" id="ARBA00022617"/>
    </source>
</evidence>
<feature type="chain" id="PRO_5043667622" evidence="5">
    <location>
        <begin position="25"/>
        <end position="281"/>
    </location>
</feature>
<dbReference type="InterPro" id="IPR009056">
    <property type="entry name" value="Cyt_c-like_dom"/>
</dbReference>
<dbReference type="Pfam" id="PF00034">
    <property type="entry name" value="Cytochrom_C"/>
    <property type="match status" value="1"/>
</dbReference>
<dbReference type="Gene3D" id="1.10.760.10">
    <property type="entry name" value="Cytochrome c-like domain"/>
    <property type="match status" value="1"/>
</dbReference>
<gene>
    <name evidence="7" type="ORF">SIL87_12310</name>
</gene>
<keyword evidence="5" id="KW-0732">Signal</keyword>
<reference evidence="7 8" key="1">
    <citation type="submission" date="2023-11" db="EMBL/GenBank/DDBJ databases">
        <title>MicrobeMod: A computational toolkit for identifying prokaryotic methylation and restriction-modification with nanopore sequencing.</title>
        <authorList>
            <person name="Crits-Christoph A."/>
            <person name="Kang S.C."/>
            <person name="Lee H."/>
            <person name="Ostrov N."/>
        </authorList>
    </citation>
    <scope>NUCLEOTIDE SEQUENCE [LARGE SCALE GENOMIC DNA]</scope>
    <source>
        <strain evidence="7 8">DSMZ 700</strain>
    </source>
</reference>
<organism evidence="7 8">
    <name type="scientific">Acidiphilium acidophilum</name>
    <name type="common">Thiobacillus acidophilus</name>
    <dbReference type="NCBI Taxonomy" id="76588"/>
    <lineage>
        <taxon>Bacteria</taxon>
        <taxon>Pseudomonadati</taxon>
        <taxon>Pseudomonadota</taxon>
        <taxon>Alphaproteobacteria</taxon>
        <taxon>Acetobacterales</taxon>
        <taxon>Acidocellaceae</taxon>
        <taxon>Acidiphilium</taxon>
    </lineage>
</organism>
<feature type="domain" description="Cytochrome c" evidence="6">
    <location>
        <begin position="118"/>
        <end position="206"/>
    </location>
</feature>
<evidence type="ECO:0000313" key="8">
    <source>
        <dbReference type="Proteomes" id="UP001279553"/>
    </source>
</evidence>
<proteinExistence type="predicted"/>
<keyword evidence="2 4" id="KW-0479">Metal-binding</keyword>
<comment type="caution">
    <text evidence="7">The sequence shown here is derived from an EMBL/GenBank/DDBJ whole genome shotgun (WGS) entry which is preliminary data.</text>
</comment>
<dbReference type="InterPro" id="IPR036909">
    <property type="entry name" value="Cyt_c-like_dom_sf"/>
</dbReference>
<dbReference type="PANTHER" id="PTHR35008:SF8">
    <property type="entry name" value="ALCOHOL DEHYDROGENASE CYTOCHROME C SUBUNIT"/>
    <property type="match status" value="1"/>
</dbReference>
<evidence type="ECO:0000256" key="2">
    <source>
        <dbReference type="ARBA" id="ARBA00022723"/>
    </source>
</evidence>